<dbReference type="Proteomes" id="UP000683246">
    <property type="component" value="Chromosome"/>
</dbReference>
<keyword evidence="3" id="KW-0119">Carbohydrate metabolism</keyword>
<accession>A0A8J8MLN8</accession>
<dbReference type="InterPro" id="IPR036390">
    <property type="entry name" value="WH_DNA-bd_sf"/>
</dbReference>
<evidence type="ECO:0000313" key="4">
    <source>
        <dbReference type="EMBL" id="QUI24035.1"/>
    </source>
</evidence>
<dbReference type="Gene3D" id="1.10.10.10">
    <property type="entry name" value="Winged helix-like DNA-binding domain superfamily/Winged helix DNA-binding domain"/>
    <property type="match status" value="1"/>
</dbReference>
<evidence type="ECO:0000256" key="1">
    <source>
        <dbReference type="ARBA" id="ARBA00002486"/>
    </source>
</evidence>
<dbReference type="InterPro" id="IPR036388">
    <property type="entry name" value="WH-like_DNA-bd_sf"/>
</dbReference>
<keyword evidence="3" id="KW-0859">Xylose metabolism</keyword>
<dbReference type="SUPFAM" id="SSF46785">
    <property type="entry name" value="Winged helix' DNA-binding domain"/>
    <property type="match status" value="1"/>
</dbReference>
<dbReference type="Pfam" id="PF13412">
    <property type="entry name" value="HTH_24"/>
    <property type="match status" value="1"/>
</dbReference>
<dbReference type="EMBL" id="CP058649">
    <property type="protein sequence ID" value="QUI24035.1"/>
    <property type="molecule type" value="Genomic_DNA"/>
</dbReference>
<dbReference type="Gene3D" id="3.30.420.40">
    <property type="match status" value="2"/>
</dbReference>
<dbReference type="Pfam" id="PF00480">
    <property type="entry name" value="ROK"/>
    <property type="match status" value="1"/>
</dbReference>
<dbReference type="AlphaFoldDB" id="A0A8J8MLN8"/>
<dbReference type="GO" id="GO:0042732">
    <property type="term" value="P:D-xylose metabolic process"/>
    <property type="evidence" value="ECO:0007669"/>
    <property type="project" value="UniProtKB-KW"/>
</dbReference>
<proteinExistence type="inferred from homology"/>
<dbReference type="PANTHER" id="PTHR18964:SF149">
    <property type="entry name" value="BIFUNCTIONAL UDP-N-ACETYLGLUCOSAMINE 2-EPIMERASE_N-ACETYLMANNOSAMINE KINASE"/>
    <property type="match status" value="1"/>
</dbReference>
<protein>
    <submittedName>
        <fullName evidence="4">ROK family transcriptional regulator</fullName>
    </submittedName>
</protein>
<name>A0A8J8MLN8_9FIRM</name>
<dbReference type="InterPro" id="IPR043129">
    <property type="entry name" value="ATPase_NBD"/>
</dbReference>
<keyword evidence="5" id="KW-1185">Reference proteome</keyword>
<dbReference type="PANTHER" id="PTHR18964">
    <property type="entry name" value="ROK (REPRESSOR, ORF, KINASE) FAMILY"/>
    <property type="match status" value="1"/>
</dbReference>
<comment type="similarity">
    <text evidence="2">Belongs to the ROK (NagC/XylR) family.</text>
</comment>
<dbReference type="RefSeq" id="WP_212694727.1">
    <property type="nucleotide sequence ID" value="NZ_CP058649.1"/>
</dbReference>
<organism evidence="4 5">
    <name type="scientific">Vallitalea pronyensis</name>
    <dbReference type="NCBI Taxonomy" id="1348613"/>
    <lineage>
        <taxon>Bacteria</taxon>
        <taxon>Bacillati</taxon>
        <taxon>Bacillota</taxon>
        <taxon>Clostridia</taxon>
        <taxon>Lachnospirales</taxon>
        <taxon>Vallitaleaceae</taxon>
        <taxon>Vallitalea</taxon>
    </lineage>
</organism>
<evidence type="ECO:0000256" key="3">
    <source>
        <dbReference type="ARBA" id="ARBA00022629"/>
    </source>
</evidence>
<gene>
    <name evidence="4" type="ORF">HZI73_17810</name>
</gene>
<dbReference type="InterPro" id="IPR000600">
    <property type="entry name" value="ROK"/>
</dbReference>
<dbReference type="SUPFAM" id="SSF53067">
    <property type="entry name" value="Actin-like ATPase domain"/>
    <property type="match status" value="1"/>
</dbReference>
<comment type="function">
    <text evidence="1">Transcriptional repressor of xylose-utilizing enzymes.</text>
</comment>
<dbReference type="KEGG" id="vpy:HZI73_17810"/>
<evidence type="ECO:0000313" key="5">
    <source>
        <dbReference type="Proteomes" id="UP000683246"/>
    </source>
</evidence>
<reference evidence="4" key="1">
    <citation type="submission" date="2020-07" db="EMBL/GenBank/DDBJ databases">
        <title>Vallitalea pronyensis genome.</title>
        <authorList>
            <person name="Postec A."/>
        </authorList>
    </citation>
    <scope>NUCLEOTIDE SEQUENCE</scope>
    <source>
        <strain evidence="4">FatNI3</strain>
    </source>
</reference>
<evidence type="ECO:0000256" key="2">
    <source>
        <dbReference type="ARBA" id="ARBA00006479"/>
    </source>
</evidence>
<sequence length="385" mass="43253">MVSKRVRQIDVKKINRNRIFRYVNTYAPVSKPDISLELGISLPTVLQNINALIKQGLVTEVGEFQSTGGRKATAIAPIRHAYYALGMDITEEHINLVLTDLSGYVLKHHQVYKPFCNSPEYYREIAEVVLAFKSSEVDSDKAFLGVGISVPGIVDMNNHKVILSHSHHSANIESNRFSEFIPYPCVLINHANAAGFAEMYHDDTCMNAVYLSLDNNVGGAILVKRQSILNHPPFVKKLYQGDHFRAGELGHMTLIPEGEKCYCGKKGCVDVYCSAKTLSKHTHGHLDRFFEEMENGNDTLRVIWERYLMHLAIEINNLRMIFDCSIIIGGYVGSYMQPYMSMLKDKIVMNNRQEDAAFLQSCSYCMKGAALGAALQQIEAFLCTV</sequence>